<evidence type="ECO:0000256" key="5">
    <source>
        <dbReference type="PIRSR" id="PIRSR625705-1"/>
    </source>
</evidence>
<dbReference type="PRINTS" id="PR00738">
    <property type="entry name" value="GLHYDRLASE20"/>
</dbReference>
<dbReference type="GO" id="GO:0005975">
    <property type="term" value="P:carbohydrate metabolic process"/>
    <property type="evidence" value="ECO:0007669"/>
    <property type="project" value="InterPro"/>
</dbReference>
<dbReference type="InterPro" id="IPR015883">
    <property type="entry name" value="Glyco_hydro_20_cat"/>
</dbReference>
<keyword evidence="9" id="KW-1185">Reference proteome</keyword>
<feature type="active site" description="Proton donor" evidence="5">
    <location>
        <position position="192"/>
    </location>
</feature>
<accession>A0A510WXI2</accession>
<gene>
    <name evidence="8" type="primary">lnbA</name>
    <name evidence="8" type="ORF">LAV01_15570</name>
</gene>
<dbReference type="PANTHER" id="PTHR22600:SF57">
    <property type="entry name" value="BETA-N-ACETYLHEXOSAMINIDASE"/>
    <property type="match status" value="1"/>
</dbReference>
<dbReference type="InterPro" id="IPR017853">
    <property type="entry name" value="GH"/>
</dbReference>
<dbReference type="EMBL" id="BJUI01000050">
    <property type="protein sequence ID" value="GEK42725.1"/>
    <property type="molecule type" value="Genomic_DNA"/>
</dbReference>
<dbReference type="SUPFAM" id="SSF51445">
    <property type="entry name" value="(Trans)glycosidases"/>
    <property type="match status" value="1"/>
</dbReference>
<comment type="caution">
    <text evidence="8">The sequence shown here is derived from an EMBL/GenBank/DDBJ whole genome shotgun (WGS) entry which is preliminary data.</text>
</comment>
<evidence type="ECO:0000313" key="9">
    <source>
        <dbReference type="Proteomes" id="UP000321722"/>
    </source>
</evidence>
<feature type="domain" description="Glycoside hydrolase family 20 catalytic" evidence="7">
    <location>
        <begin position="46"/>
        <end position="339"/>
    </location>
</feature>
<dbReference type="GO" id="GO:0016020">
    <property type="term" value="C:membrane"/>
    <property type="evidence" value="ECO:0007669"/>
    <property type="project" value="TreeGrafter"/>
</dbReference>
<feature type="signal peptide" evidence="6">
    <location>
        <begin position="1"/>
        <end position="23"/>
    </location>
</feature>
<dbReference type="RefSeq" id="WP_057827090.1">
    <property type="nucleotide sequence ID" value="NZ_BAAACL010000018.1"/>
</dbReference>
<evidence type="ECO:0000256" key="4">
    <source>
        <dbReference type="ARBA" id="ARBA00022801"/>
    </source>
</evidence>
<keyword evidence="4" id="KW-0378">Hydrolase</keyword>
<dbReference type="AlphaFoldDB" id="A0A510WXI2"/>
<evidence type="ECO:0000259" key="7">
    <source>
        <dbReference type="Pfam" id="PF00728"/>
    </source>
</evidence>
<name>A0A510WXI2_9LACO</name>
<dbReference type="EC" id="3.2.1.52" evidence="3"/>
<evidence type="ECO:0000313" key="8">
    <source>
        <dbReference type="EMBL" id="GEK42725.1"/>
    </source>
</evidence>
<dbReference type="InterPro" id="IPR025705">
    <property type="entry name" value="Beta_hexosaminidase_sua/sub"/>
</dbReference>
<reference evidence="8 9" key="1">
    <citation type="submission" date="2019-07" db="EMBL/GenBank/DDBJ databases">
        <title>Whole genome shotgun sequence of Lactobacillus aviarius subsp. aviarius NBRC 102162.</title>
        <authorList>
            <person name="Hosoyama A."/>
            <person name="Uohara A."/>
            <person name="Ohji S."/>
            <person name="Ichikawa N."/>
        </authorList>
    </citation>
    <scope>NUCLEOTIDE SEQUENCE [LARGE SCALE GENOMIC DNA]</scope>
    <source>
        <strain evidence="8 9">NBRC 102162</strain>
    </source>
</reference>
<comment type="catalytic activity">
    <reaction evidence="1">
        <text>Hydrolysis of terminal non-reducing N-acetyl-D-hexosamine residues in N-acetyl-beta-D-hexosaminides.</text>
        <dbReference type="EC" id="3.2.1.52"/>
    </reaction>
</comment>
<dbReference type="Pfam" id="PF00728">
    <property type="entry name" value="Glyco_hydro_20"/>
    <property type="match status" value="1"/>
</dbReference>
<comment type="similarity">
    <text evidence="2">Belongs to the glycosyl hydrolase 20 family.</text>
</comment>
<dbReference type="Proteomes" id="UP000321722">
    <property type="component" value="Unassembled WGS sequence"/>
</dbReference>
<feature type="chain" id="PRO_5022048897" description="beta-N-acetylhexosaminidase" evidence="6">
    <location>
        <begin position="24"/>
        <end position="365"/>
    </location>
</feature>
<dbReference type="GO" id="GO:0004563">
    <property type="term" value="F:beta-N-acetylhexosaminidase activity"/>
    <property type="evidence" value="ECO:0007669"/>
    <property type="project" value="UniProtKB-EC"/>
</dbReference>
<dbReference type="GeneID" id="29934227"/>
<dbReference type="Gene3D" id="3.20.20.80">
    <property type="entry name" value="Glycosidases"/>
    <property type="match status" value="1"/>
</dbReference>
<dbReference type="PANTHER" id="PTHR22600">
    <property type="entry name" value="BETA-HEXOSAMINIDASE"/>
    <property type="match status" value="1"/>
</dbReference>
<organism evidence="8 9">
    <name type="scientific">Ligilactobacillus aviarius</name>
    <dbReference type="NCBI Taxonomy" id="1606"/>
    <lineage>
        <taxon>Bacteria</taxon>
        <taxon>Bacillati</taxon>
        <taxon>Bacillota</taxon>
        <taxon>Bacilli</taxon>
        <taxon>Lactobacillales</taxon>
        <taxon>Lactobacillaceae</taxon>
        <taxon>Ligilactobacillus</taxon>
    </lineage>
</organism>
<evidence type="ECO:0000256" key="6">
    <source>
        <dbReference type="SAM" id="SignalP"/>
    </source>
</evidence>
<sequence length="365" mass="41668">MKKIKIIIVTIFSLLLVPISVYAKTNQQVMQEENQTNAAKISERNGILLDVARCPLTKYEIEQVIAQMNPQRFSYLILHLNDDEHVTFQSKILGNVGAPNTLSAEDLQAITADARKHHIILIPDFDTPGHCKALLSLLSEHSPKLARKVKMDDDTLDYTNKQTIKLVEQINNELNKACSKQKYPYMMLGGDEVAGNGTHNEALMTYFNKLNAYENQKGFRSIIWNDSIMKHNNLSDKITVAYWAQGGANTASPELRLLFKERATVENLIHHPLINANVTYNYLNLSDLNNEKLVQNFITRFNQNDYQNFNMIDRQTWSNNPDSHQNEVPTTGQLICFWGDNPKIDVQRLIQVVKELNSTENNNPN</sequence>
<protein>
    <recommendedName>
        <fullName evidence="3">beta-N-acetylhexosaminidase</fullName>
        <ecNumber evidence="3">3.2.1.52</ecNumber>
    </recommendedName>
</protein>
<evidence type="ECO:0000256" key="3">
    <source>
        <dbReference type="ARBA" id="ARBA00012663"/>
    </source>
</evidence>
<evidence type="ECO:0000256" key="2">
    <source>
        <dbReference type="ARBA" id="ARBA00006285"/>
    </source>
</evidence>
<evidence type="ECO:0000256" key="1">
    <source>
        <dbReference type="ARBA" id="ARBA00001231"/>
    </source>
</evidence>
<proteinExistence type="inferred from homology"/>
<keyword evidence="6" id="KW-0732">Signal</keyword>
<dbReference type="GO" id="GO:0030203">
    <property type="term" value="P:glycosaminoglycan metabolic process"/>
    <property type="evidence" value="ECO:0007669"/>
    <property type="project" value="TreeGrafter"/>
</dbReference>